<feature type="region of interest" description="Disordered" evidence="1">
    <location>
        <begin position="88"/>
        <end position="129"/>
    </location>
</feature>
<evidence type="ECO:0000313" key="3">
    <source>
        <dbReference type="Proteomes" id="UP000828390"/>
    </source>
</evidence>
<evidence type="ECO:0000256" key="1">
    <source>
        <dbReference type="SAM" id="MobiDB-lite"/>
    </source>
</evidence>
<dbReference type="Proteomes" id="UP000828390">
    <property type="component" value="Unassembled WGS sequence"/>
</dbReference>
<dbReference type="EMBL" id="JAIWYP010000013">
    <property type="protein sequence ID" value="KAH3718506.1"/>
    <property type="molecule type" value="Genomic_DNA"/>
</dbReference>
<accession>A0A9D4HJ22</accession>
<dbReference type="AlphaFoldDB" id="A0A9D4HJ22"/>
<feature type="compositionally biased region" description="Acidic residues" evidence="1">
    <location>
        <begin position="89"/>
        <end position="99"/>
    </location>
</feature>
<protein>
    <submittedName>
        <fullName evidence="2">Uncharacterized protein</fullName>
    </submittedName>
</protein>
<reference evidence="2" key="1">
    <citation type="journal article" date="2019" name="bioRxiv">
        <title>The Genome of the Zebra Mussel, Dreissena polymorpha: A Resource for Invasive Species Research.</title>
        <authorList>
            <person name="McCartney M.A."/>
            <person name="Auch B."/>
            <person name="Kono T."/>
            <person name="Mallez S."/>
            <person name="Zhang Y."/>
            <person name="Obille A."/>
            <person name="Becker A."/>
            <person name="Abrahante J.E."/>
            <person name="Garbe J."/>
            <person name="Badalamenti J.P."/>
            <person name="Herman A."/>
            <person name="Mangelson H."/>
            <person name="Liachko I."/>
            <person name="Sullivan S."/>
            <person name="Sone E.D."/>
            <person name="Koren S."/>
            <person name="Silverstein K.A.T."/>
            <person name="Beckman K.B."/>
            <person name="Gohl D.M."/>
        </authorList>
    </citation>
    <scope>NUCLEOTIDE SEQUENCE</scope>
    <source>
        <strain evidence="2">Duluth1</strain>
        <tissue evidence="2">Whole animal</tissue>
    </source>
</reference>
<reference evidence="2" key="2">
    <citation type="submission" date="2020-11" db="EMBL/GenBank/DDBJ databases">
        <authorList>
            <person name="McCartney M.A."/>
            <person name="Auch B."/>
            <person name="Kono T."/>
            <person name="Mallez S."/>
            <person name="Becker A."/>
            <person name="Gohl D.M."/>
            <person name="Silverstein K.A.T."/>
            <person name="Koren S."/>
            <person name="Bechman K.B."/>
            <person name="Herman A."/>
            <person name="Abrahante J.E."/>
            <person name="Garbe J."/>
        </authorList>
    </citation>
    <scope>NUCLEOTIDE SEQUENCE</scope>
    <source>
        <strain evidence="2">Duluth1</strain>
        <tissue evidence="2">Whole animal</tissue>
    </source>
</reference>
<comment type="caution">
    <text evidence="2">The sequence shown here is derived from an EMBL/GenBank/DDBJ whole genome shotgun (WGS) entry which is preliminary data.</text>
</comment>
<organism evidence="2 3">
    <name type="scientific">Dreissena polymorpha</name>
    <name type="common">Zebra mussel</name>
    <name type="synonym">Mytilus polymorpha</name>
    <dbReference type="NCBI Taxonomy" id="45954"/>
    <lineage>
        <taxon>Eukaryota</taxon>
        <taxon>Metazoa</taxon>
        <taxon>Spiralia</taxon>
        <taxon>Lophotrochozoa</taxon>
        <taxon>Mollusca</taxon>
        <taxon>Bivalvia</taxon>
        <taxon>Autobranchia</taxon>
        <taxon>Heteroconchia</taxon>
        <taxon>Euheterodonta</taxon>
        <taxon>Imparidentia</taxon>
        <taxon>Neoheterodontei</taxon>
        <taxon>Myida</taxon>
        <taxon>Dreissenoidea</taxon>
        <taxon>Dreissenidae</taxon>
        <taxon>Dreissena</taxon>
    </lineage>
</organism>
<keyword evidence="3" id="KW-1185">Reference proteome</keyword>
<gene>
    <name evidence="2" type="ORF">DPMN_061311</name>
</gene>
<name>A0A9D4HJ22_DREPO</name>
<sequence>MLGADHTGVLNLTEPEVHQFRESARVLLATRVVPEVVRARIRNQTRETRAEASYDDDYVDDVDAAADDDDDHDDDVITLLLHARNLTYEADDEASENEDTANGSDVIERGTPERGRQTNRTRTKFARRH</sequence>
<feature type="compositionally biased region" description="Basic residues" evidence="1">
    <location>
        <begin position="117"/>
        <end position="129"/>
    </location>
</feature>
<feature type="compositionally biased region" description="Basic and acidic residues" evidence="1">
    <location>
        <begin position="106"/>
        <end position="116"/>
    </location>
</feature>
<proteinExistence type="predicted"/>
<evidence type="ECO:0000313" key="2">
    <source>
        <dbReference type="EMBL" id="KAH3718506.1"/>
    </source>
</evidence>